<dbReference type="SMART" id="SM00343">
    <property type="entry name" value="ZnF_C2HC"/>
    <property type="match status" value="1"/>
</dbReference>
<dbReference type="OrthoDB" id="6437744at2759"/>
<evidence type="ECO:0000259" key="2">
    <source>
        <dbReference type="PROSITE" id="PS50158"/>
    </source>
</evidence>
<feature type="domain" description="CCHC-type" evidence="2">
    <location>
        <begin position="185"/>
        <end position="200"/>
    </location>
</feature>
<comment type="caution">
    <text evidence="3">The sequence shown here is derived from an EMBL/GenBank/DDBJ whole genome shotgun (WGS) entry which is preliminary data.</text>
</comment>
<dbReference type="Proteomes" id="UP000887116">
    <property type="component" value="Unassembled WGS sequence"/>
</dbReference>
<dbReference type="InterPro" id="IPR001878">
    <property type="entry name" value="Znf_CCHC"/>
</dbReference>
<dbReference type="PROSITE" id="PS50158">
    <property type="entry name" value="ZF_CCHC"/>
    <property type="match status" value="1"/>
</dbReference>
<dbReference type="EMBL" id="BMAO01006370">
    <property type="protein sequence ID" value="GFR08067.1"/>
    <property type="molecule type" value="Genomic_DNA"/>
</dbReference>
<dbReference type="GO" id="GO:0003676">
    <property type="term" value="F:nucleic acid binding"/>
    <property type="evidence" value="ECO:0007669"/>
    <property type="project" value="InterPro"/>
</dbReference>
<keyword evidence="1" id="KW-0862">Zinc</keyword>
<dbReference type="InterPro" id="IPR036875">
    <property type="entry name" value="Znf_CCHC_sf"/>
</dbReference>
<evidence type="ECO:0000313" key="3">
    <source>
        <dbReference type="EMBL" id="GFR08067.1"/>
    </source>
</evidence>
<dbReference type="PANTHER" id="PTHR47481">
    <property type="match status" value="1"/>
</dbReference>
<dbReference type="Gene3D" id="4.10.60.10">
    <property type="entry name" value="Zinc finger, CCHC-type"/>
    <property type="match status" value="1"/>
</dbReference>
<organism evidence="3 4">
    <name type="scientific">Trichonephila clavata</name>
    <name type="common">Joro spider</name>
    <name type="synonym">Nephila clavata</name>
    <dbReference type="NCBI Taxonomy" id="2740835"/>
    <lineage>
        <taxon>Eukaryota</taxon>
        <taxon>Metazoa</taxon>
        <taxon>Ecdysozoa</taxon>
        <taxon>Arthropoda</taxon>
        <taxon>Chelicerata</taxon>
        <taxon>Arachnida</taxon>
        <taxon>Araneae</taxon>
        <taxon>Araneomorphae</taxon>
        <taxon>Entelegynae</taxon>
        <taxon>Araneoidea</taxon>
        <taxon>Nephilidae</taxon>
        <taxon>Trichonephila</taxon>
    </lineage>
</organism>
<sequence length="268" mass="31463">MAVSNYQIKPLDSNNYVTRSTDIRFLLHEKNCFDIVNGKESAPEDKEENKRDLRDFNVRQRLALSILYLNITTEYRSIIEKVTDPAEAWKLLRDKFRPDNRSHHMQLFTVGKPIDTYQCYQLLRSLPSKFDSIVQNILRWTDDTFKYKDVLLELVAEETRIDFRDSLNLQRSQHEMFSVQKSRIKCHYCGKFGHFKRECRYGSTAASSGAPNRRYIECRTPSPKLRRHPVLPFPVGSSISSDKCYYAFPGGRQDRGYPFKARKDSKIL</sequence>
<protein>
    <submittedName>
        <fullName evidence="3">CCHC-type domain-containing protein</fullName>
    </submittedName>
</protein>
<evidence type="ECO:0000256" key="1">
    <source>
        <dbReference type="PROSITE-ProRule" id="PRU00047"/>
    </source>
</evidence>
<name>A0A8X6LH13_TRICU</name>
<evidence type="ECO:0000313" key="4">
    <source>
        <dbReference type="Proteomes" id="UP000887116"/>
    </source>
</evidence>
<reference evidence="3" key="1">
    <citation type="submission" date="2020-07" db="EMBL/GenBank/DDBJ databases">
        <title>Multicomponent nature underlies the extraordinary mechanical properties of spider dragline silk.</title>
        <authorList>
            <person name="Kono N."/>
            <person name="Nakamura H."/>
            <person name="Mori M."/>
            <person name="Yoshida Y."/>
            <person name="Ohtoshi R."/>
            <person name="Malay A.D."/>
            <person name="Moran D.A.P."/>
            <person name="Tomita M."/>
            <person name="Numata K."/>
            <person name="Arakawa K."/>
        </authorList>
    </citation>
    <scope>NUCLEOTIDE SEQUENCE</scope>
</reference>
<dbReference type="Pfam" id="PF14223">
    <property type="entry name" value="Retrotran_gag_2"/>
    <property type="match status" value="1"/>
</dbReference>
<dbReference type="AlphaFoldDB" id="A0A8X6LH13"/>
<keyword evidence="1" id="KW-0863">Zinc-finger</keyword>
<keyword evidence="1" id="KW-0479">Metal-binding</keyword>
<proteinExistence type="predicted"/>
<dbReference type="SUPFAM" id="SSF57756">
    <property type="entry name" value="Retrovirus zinc finger-like domains"/>
    <property type="match status" value="1"/>
</dbReference>
<accession>A0A8X6LH13</accession>
<keyword evidence="4" id="KW-1185">Reference proteome</keyword>
<dbReference type="PANTHER" id="PTHR47481:SF7">
    <property type="entry name" value="CCHC-TYPE DOMAIN-CONTAINING PROTEIN"/>
    <property type="match status" value="1"/>
</dbReference>
<gene>
    <name evidence="3" type="primary">AVEN_134180_1</name>
    <name evidence="3" type="ORF">TNCT_2311</name>
</gene>
<dbReference type="GO" id="GO:0008270">
    <property type="term" value="F:zinc ion binding"/>
    <property type="evidence" value="ECO:0007669"/>
    <property type="project" value="UniProtKB-KW"/>
</dbReference>